<dbReference type="CDD" id="cd02440">
    <property type="entry name" value="AdoMet_MTases"/>
    <property type="match status" value="1"/>
</dbReference>
<dbReference type="EMBL" id="NVUL01000016">
    <property type="protein sequence ID" value="PCI79541.1"/>
    <property type="molecule type" value="Genomic_DNA"/>
</dbReference>
<dbReference type="PANTHER" id="PTHR43042:SF3">
    <property type="entry name" value="RIBOSOMAL RNA LARGE SUBUNIT METHYLTRANSFERASE YWBD-RELATED"/>
    <property type="match status" value="1"/>
</dbReference>
<keyword evidence="2 6" id="KW-0489">Methyltransferase</keyword>
<proteinExistence type="predicted"/>
<gene>
    <name evidence="6" type="ORF">COB20_04465</name>
</gene>
<dbReference type="PANTHER" id="PTHR43042">
    <property type="entry name" value="SAM-DEPENDENT METHYLTRANSFERASE"/>
    <property type="match status" value="1"/>
</dbReference>
<feature type="domain" description="S-adenosylmethionine-dependent methyltransferase" evidence="5">
    <location>
        <begin position="74"/>
        <end position="273"/>
    </location>
</feature>
<dbReference type="Gene3D" id="3.40.50.150">
    <property type="entry name" value="Vaccinia Virus protein VP39"/>
    <property type="match status" value="1"/>
</dbReference>
<comment type="caution">
    <text evidence="6">The sequence shown here is derived from an EMBL/GenBank/DDBJ whole genome shotgun (WGS) entry which is preliminary data.</text>
</comment>
<evidence type="ECO:0000313" key="7">
    <source>
        <dbReference type="Proteomes" id="UP000218767"/>
    </source>
</evidence>
<evidence type="ECO:0000256" key="4">
    <source>
        <dbReference type="ARBA" id="ARBA00022691"/>
    </source>
</evidence>
<evidence type="ECO:0000313" key="6">
    <source>
        <dbReference type="EMBL" id="PCI79541.1"/>
    </source>
</evidence>
<accession>A0A2A4XB56</accession>
<dbReference type="SUPFAM" id="SSF53335">
    <property type="entry name" value="S-adenosyl-L-methionine-dependent methyltransferases"/>
    <property type="match status" value="1"/>
</dbReference>
<protein>
    <submittedName>
        <fullName evidence="6">Bifunctional 23S rRNA (Guanine(2069)-N(7))-methyltransferase RlmK/23S rRNA (Guanine(2445)-N(2))-methyltransferase RlmL</fullName>
    </submittedName>
</protein>
<dbReference type="GO" id="GO:0006364">
    <property type="term" value="P:rRNA processing"/>
    <property type="evidence" value="ECO:0007669"/>
    <property type="project" value="UniProtKB-KW"/>
</dbReference>
<dbReference type="GO" id="GO:0008168">
    <property type="term" value="F:methyltransferase activity"/>
    <property type="evidence" value="ECO:0007669"/>
    <property type="project" value="UniProtKB-KW"/>
</dbReference>
<sequence>MNSDIDKNSVPDEGVAMLINRLRKNQRVLGKWARQQNIECFRLYDRDLPEYAFAIDCYGEYVQMAEYQAPSSIDEEKVRLRREQAITAVQEVLGIAREDIVLKSRERQRGTQQYEIQDQSKSFFVVNEGPARLWINLKDYLDTGLFLDHRPIRQFIRENAAGKRFLNLFCYTASASIQAALGGATSTLSIDLSNTYLDWARRNFLLNKIGGKNHRLKKADCIDYLSSKYEKFDLIFLDPPTFSNSKSSSNVLDIQRDHGSLIRNAMNKLERDGLLIFSTNKLNFKLDSESLKRFEIRDYTKFSLGKDFQRQKKIHQTWLISHKWSPPTY</sequence>
<dbReference type="Proteomes" id="UP000218767">
    <property type="component" value="Unassembled WGS sequence"/>
</dbReference>
<reference evidence="7" key="1">
    <citation type="submission" date="2017-08" db="EMBL/GenBank/DDBJ databases">
        <title>A dynamic microbial community with high functional redundancy inhabits the cold, oxic subseafloor aquifer.</title>
        <authorList>
            <person name="Tully B.J."/>
            <person name="Wheat C.G."/>
            <person name="Glazer B.T."/>
            <person name="Huber J.A."/>
        </authorList>
    </citation>
    <scope>NUCLEOTIDE SEQUENCE [LARGE SCALE GENOMIC DNA]</scope>
</reference>
<dbReference type="AlphaFoldDB" id="A0A2A4XB56"/>
<dbReference type="GO" id="GO:0032259">
    <property type="term" value="P:methylation"/>
    <property type="evidence" value="ECO:0007669"/>
    <property type="project" value="UniProtKB-KW"/>
</dbReference>
<dbReference type="Gene3D" id="3.30.750.80">
    <property type="entry name" value="RNA methyltransferase domain (HRMD) like"/>
    <property type="match status" value="1"/>
</dbReference>
<dbReference type="InterPro" id="IPR029063">
    <property type="entry name" value="SAM-dependent_MTases_sf"/>
</dbReference>
<dbReference type="InterPro" id="IPR019614">
    <property type="entry name" value="SAM-dep_methyl-trfase"/>
</dbReference>
<dbReference type="NCBIfam" id="NF008748">
    <property type="entry name" value="PRK11783.1"/>
    <property type="match status" value="1"/>
</dbReference>
<keyword evidence="4" id="KW-0949">S-adenosyl-L-methionine</keyword>
<dbReference type="Pfam" id="PF10672">
    <property type="entry name" value="Methyltrans_SAM"/>
    <property type="match status" value="1"/>
</dbReference>
<evidence type="ECO:0000256" key="2">
    <source>
        <dbReference type="ARBA" id="ARBA00022603"/>
    </source>
</evidence>
<evidence type="ECO:0000259" key="5">
    <source>
        <dbReference type="Pfam" id="PF10672"/>
    </source>
</evidence>
<evidence type="ECO:0000256" key="1">
    <source>
        <dbReference type="ARBA" id="ARBA00022552"/>
    </source>
</evidence>
<keyword evidence="1" id="KW-0698">rRNA processing</keyword>
<name>A0A2A4XB56_9GAMM</name>
<organism evidence="6 7">
    <name type="scientific">SAR86 cluster bacterium</name>
    <dbReference type="NCBI Taxonomy" id="2030880"/>
    <lineage>
        <taxon>Bacteria</taxon>
        <taxon>Pseudomonadati</taxon>
        <taxon>Pseudomonadota</taxon>
        <taxon>Gammaproteobacteria</taxon>
        <taxon>SAR86 cluster</taxon>
    </lineage>
</organism>
<keyword evidence="3 6" id="KW-0808">Transferase</keyword>
<evidence type="ECO:0000256" key="3">
    <source>
        <dbReference type="ARBA" id="ARBA00022679"/>
    </source>
</evidence>